<comment type="catalytic activity">
    <reaction evidence="6 7 8">
        <text>orotidine 5'-phosphate + H(+) = UMP + CO2</text>
        <dbReference type="Rhea" id="RHEA:11596"/>
        <dbReference type="ChEBI" id="CHEBI:15378"/>
        <dbReference type="ChEBI" id="CHEBI:16526"/>
        <dbReference type="ChEBI" id="CHEBI:57538"/>
        <dbReference type="ChEBI" id="CHEBI:57865"/>
        <dbReference type="EC" id="4.1.1.23"/>
    </reaction>
</comment>
<dbReference type="EC" id="4.1.1.23" evidence="7"/>
<dbReference type="SUPFAM" id="SSF51366">
    <property type="entry name" value="Ribulose-phoshate binding barrel"/>
    <property type="match status" value="1"/>
</dbReference>
<evidence type="ECO:0000313" key="10">
    <source>
        <dbReference type="EMBL" id="ALS00565.1"/>
    </source>
</evidence>
<feature type="binding site" evidence="7">
    <location>
        <position position="123"/>
    </location>
    <ligand>
        <name>substrate</name>
    </ligand>
</feature>
<evidence type="ECO:0000259" key="9">
    <source>
        <dbReference type="SMART" id="SM00934"/>
    </source>
</evidence>
<protein>
    <recommendedName>
        <fullName evidence="7">Orotidine 5'-phosphate decarboxylase</fullName>
        <ecNumber evidence="7">4.1.1.23</ecNumber>
    </recommendedName>
    <alternativeName>
        <fullName evidence="7">OMP decarboxylase</fullName>
        <shortName evidence="7">OMPDCase</shortName>
        <shortName evidence="7">OMPdecase</shortName>
    </alternativeName>
</protein>
<dbReference type="InterPro" id="IPR011060">
    <property type="entry name" value="RibuloseP-bd_barrel"/>
</dbReference>
<evidence type="ECO:0000256" key="5">
    <source>
        <dbReference type="ARBA" id="ARBA00023239"/>
    </source>
</evidence>
<feature type="binding site" evidence="7">
    <location>
        <position position="215"/>
    </location>
    <ligand>
        <name>substrate</name>
    </ligand>
</feature>
<dbReference type="InterPro" id="IPR047596">
    <property type="entry name" value="OMPdecase_bac"/>
</dbReference>
<evidence type="ECO:0000256" key="4">
    <source>
        <dbReference type="ARBA" id="ARBA00022975"/>
    </source>
</evidence>
<dbReference type="SMART" id="SM00934">
    <property type="entry name" value="OMPdecase"/>
    <property type="match status" value="1"/>
</dbReference>
<sequence>MSQRPIIALDFPSKIEVEDFLAKFPKEESLFVKVGMELFYQEGPEIVRWLKGLGHAVFLDLKLHDIPNTVEKSMIGLAKLGVDITNVHAAGGITMMQAAKKGLAKGTQTGAKTPILIAVTQLTSTSEKEMQQDQLIEVPLKESVIHYAKCTEKAGLDGVVCSALEASDIHKATSDAFVCLTPGIRQSGSEVGDQQRVVTPTDARKIGSTYIVVGRPITQAKEPYKAYRQIKNEWNGANK</sequence>
<dbReference type="InterPro" id="IPR014732">
    <property type="entry name" value="OMPdecase"/>
</dbReference>
<evidence type="ECO:0000256" key="1">
    <source>
        <dbReference type="ARBA" id="ARBA00002356"/>
    </source>
</evidence>
<keyword evidence="5 7" id="KW-0456">Lyase</keyword>
<dbReference type="HAMAP" id="MF_01200_B">
    <property type="entry name" value="OMPdecase_type1_B"/>
    <property type="match status" value="1"/>
</dbReference>
<comment type="similarity">
    <text evidence="7">Belongs to the OMP decarboxylase family. Type 1 subfamily.</text>
</comment>
<feature type="binding site" evidence="7">
    <location>
        <position position="10"/>
    </location>
    <ligand>
        <name>substrate</name>
    </ligand>
</feature>
<keyword evidence="4 7" id="KW-0665">Pyrimidine biosynthesis</keyword>
<dbReference type="NCBIfam" id="NF001273">
    <property type="entry name" value="PRK00230.1"/>
    <property type="match status" value="1"/>
</dbReference>
<dbReference type="PANTHER" id="PTHR32119:SF2">
    <property type="entry name" value="OROTIDINE 5'-PHOSPHATE DECARBOXYLASE"/>
    <property type="match status" value="1"/>
</dbReference>
<feature type="active site" description="Proton donor" evidence="7">
    <location>
        <position position="62"/>
    </location>
</feature>
<evidence type="ECO:0000256" key="8">
    <source>
        <dbReference type="RuleBase" id="RU000512"/>
    </source>
</evidence>
<dbReference type="InterPro" id="IPR001754">
    <property type="entry name" value="OMPdeCOase_dom"/>
</dbReference>
<dbReference type="RefSeq" id="WP_071879039.1">
    <property type="nucleotide sequence ID" value="NZ_JXLC01000030.1"/>
</dbReference>
<feature type="binding site" evidence="7">
    <location>
        <position position="194"/>
    </location>
    <ligand>
        <name>substrate</name>
    </ligand>
</feature>
<dbReference type="EMBL" id="CP013614">
    <property type="protein sequence ID" value="ALS00565.1"/>
    <property type="molecule type" value="Genomic_DNA"/>
</dbReference>
<dbReference type="Proteomes" id="UP000065511">
    <property type="component" value="Chromosome"/>
</dbReference>
<proteinExistence type="inferred from homology"/>
<dbReference type="InterPro" id="IPR013785">
    <property type="entry name" value="Aldolase_TIM"/>
</dbReference>
<evidence type="ECO:0000256" key="6">
    <source>
        <dbReference type="ARBA" id="ARBA00049157"/>
    </source>
</evidence>
<dbReference type="PROSITE" id="PS00156">
    <property type="entry name" value="OMPDECASE"/>
    <property type="match status" value="1"/>
</dbReference>
<evidence type="ECO:0000256" key="2">
    <source>
        <dbReference type="ARBA" id="ARBA00004861"/>
    </source>
</evidence>
<name>A0ABM5W6A7_9ENTE</name>
<reference evidence="10 11" key="1">
    <citation type="submission" date="2015-12" db="EMBL/GenBank/DDBJ databases">
        <authorList>
            <person name="Lauer A."/>
            <person name="Humrighouse B."/>
            <person name="Loparev V."/>
            <person name="Shewmaker P.L."/>
            <person name="Whitney A.M."/>
            <person name="McLaughlin R.W."/>
        </authorList>
    </citation>
    <scope>NUCLEOTIDE SEQUENCE [LARGE SCALE GENOMIC DNA]</scope>
    <source>
        <strain evidence="10 11">LMG 23085</strain>
    </source>
</reference>
<dbReference type="Pfam" id="PF00215">
    <property type="entry name" value="OMPdecase"/>
    <property type="match status" value="1"/>
</dbReference>
<feature type="binding site" evidence="7">
    <location>
        <position position="185"/>
    </location>
    <ligand>
        <name>substrate</name>
    </ligand>
</feature>
<dbReference type="PANTHER" id="PTHR32119">
    <property type="entry name" value="OROTIDINE 5'-PHOSPHATE DECARBOXYLASE"/>
    <property type="match status" value="1"/>
</dbReference>
<organism evidence="10 11">
    <name type="scientific">Enterococcus silesiacus</name>
    <dbReference type="NCBI Taxonomy" id="332949"/>
    <lineage>
        <taxon>Bacteria</taxon>
        <taxon>Bacillati</taxon>
        <taxon>Bacillota</taxon>
        <taxon>Bacilli</taxon>
        <taxon>Lactobacillales</taxon>
        <taxon>Enterococcaceae</taxon>
        <taxon>Enterococcus</taxon>
    </lineage>
</organism>
<evidence type="ECO:0000256" key="7">
    <source>
        <dbReference type="HAMAP-Rule" id="MF_01200"/>
    </source>
</evidence>
<evidence type="ECO:0000256" key="3">
    <source>
        <dbReference type="ARBA" id="ARBA00022793"/>
    </source>
</evidence>
<evidence type="ECO:0000313" key="11">
    <source>
        <dbReference type="Proteomes" id="UP000065511"/>
    </source>
</evidence>
<feature type="binding site" evidence="7">
    <location>
        <position position="214"/>
    </location>
    <ligand>
        <name>substrate</name>
    </ligand>
</feature>
<comment type="subunit">
    <text evidence="7">Homodimer.</text>
</comment>
<feature type="domain" description="Orotidine 5'-phosphate decarboxylase" evidence="9">
    <location>
        <begin position="4"/>
        <end position="230"/>
    </location>
</feature>
<keyword evidence="11" id="KW-1185">Reference proteome</keyword>
<keyword evidence="3 7" id="KW-0210">Decarboxylase</keyword>
<feature type="binding site" evidence="7">
    <location>
        <begin position="60"/>
        <end position="69"/>
    </location>
    <ligand>
        <name>substrate</name>
    </ligand>
</feature>
<dbReference type="InterPro" id="IPR018089">
    <property type="entry name" value="OMPdecase_AS"/>
</dbReference>
<dbReference type="NCBIfam" id="TIGR01740">
    <property type="entry name" value="pyrF"/>
    <property type="match status" value="1"/>
</dbReference>
<dbReference type="CDD" id="cd04725">
    <property type="entry name" value="OMP_decarboxylase_like"/>
    <property type="match status" value="1"/>
</dbReference>
<feature type="binding site" evidence="7">
    <location>
        <position position="33"/>
    </location>
    <ligand>
        <name>substrate</name>
    </ligand>
</feature>
<gene>
    <name evidence="7" type="primary">pyrF</name>
    <name evidence="10" type="ORF">ATZ33_04010</name>
</gene>
<comment type="pathway">
    <text evidence="2 7 8">Pyrimidine metabolism; UMP biosynthesis via de novo pathway; UMP from orotate: step 2/2.</text>
</comment>
<comment type="function">
    <text evidence="1 7">Catalyzes the decarboxylation of orotidine 5'-monophosphate (OMP) to uridine 5'-monophosphate (UMP).</text>
</comment>
<accession>A0ABM5W6A7</accession>
<dbReference type="Gene3D" id="3.20.20.70">
    <property type="entry name" value="Aldolase class I"/>
    <property type="match status" value="1"/>
</dbReference>